<evidence type="ECO:0000259" key="6">
    <source>
        <dbReference type="PROSITE" id="PS50888"/>
    </source>
</evidence>
<keyword evidence="2" id="KW-0805">Transcription regulation</keyword>
<dbReference type="InterPro" id="IPR050370">
    <property type="entry name" value="HES_HEY"/>
</dbReference>
<gene>
    <name evidence="8" type="ORF">MAR_032361</name>
</gene>
<evidence type="ECO:0000313" key="9">
    <source>
        <dbReference type="Proteomes" id="UP001164746"/>
    </source>
</evidence>
<feature type="compositionally biased region" description="Low complexity" evidence="5">
    <location>
        <begin position="192"/>
        <end position="213"/>
    </location>
</feature>
<feature type="region of interest" description="Disordered" evidence="5">
    <location>
        <begin position="1"/>
        <end position="38"/>
    </location>
</feature>
<feature type="region of interest" description="Disordered" evidence="5">
    <location>
        <begin position="192"/>
        <end position="216"/>
    </location>
</feature>
<dbReference type="Gene3D" id="6.10.250.980">
    <property type="match status" value="1"/>
</dbReference>
<evidence type="ECO:0000256" key="2">
    <source>
        <dbReference type="ARBA" id="ARBA00023015"/>
    </source>
</evidence>
<keyword evidence="9" id="KW-1185">Reference proteome</keyword>
<protein>
    <submittedName>
        <fullName evidence="8">HEY1-like protein</fullName>
    </submittedName>
</protein>
<dbReference type="InterPro" id="IPR011598">
    <property type="entry name" value="bHLH_dom"/>
</dbReference>
<dbReference type="Pfam" id="PF07527">
    <property type="entry name" value="Hairy_orange"/>
    <property type="match status" value="1"/>
</dbReference>
<dbReference type="EMBL" id="CP111021">
    <property type="protein sequence ID" value="WAR17767.1"/>
    <property type="molecule type" value="Genomic_DNA"/>
</dbReference>
<proteinExistence type="predicted"/>
<reference evidence="8" key="1">
    <citation type="submission" date="2022-11" db="EMBL/GenBank/DDBJ databases">
        <title>Centuries of genome instability and evolution in soft-shell clam transmissible cancer (bioRxiv).</title>
        <authorList>
            <person name="Hart S.F.M."/>
            <person name="Yonemitsu M.A."/>
            <person name="Giersch R.M."/>
            <person name="Beal B.F."/>
            <person name="Arriagada G."/>
            <person name="Davis B.W."/>
            <person name="Ostrander E.A."/>
            <person name="Goff S.P."/>
            <person name="Metzger M.J."/>
        </authorList>
    </citation>
    <scope>NUCLEOTIDE SEQUENCE</scope>
    <source>
        <strain evidence="8">MELC-2E11</strain>
        <tissue evidence="8">Siphon/mantle</tissue>
    </source>
</reference>
<evidence type="ECO:0000313" key="8">
    <source>
        <dbReference type="EMBL" id="WAR17767.1"/>
    </source>
</evidence>
<organism evidence="8 9">
    <name type="scientific">Mya arenaria</name>
    <name type="common">Soft-shell clam</name>
    <dbReference type="NCBI Taxonomy" id="6604"/>
    <lineage>
        <taxon>Eukaryota</taxon>
        <taxon>Metazoa</taxon>
        <taxon>Spiralia</taxon>
        <taxon>Lophotrochozoa</taxon>
        <taxon>Mollusca</taxon>
        <taxon>Bivalvia</taxon>
        <taxon>Autobranchia</taxon>
        <taxon>Heteroconchia</taxon>
        <taxon>Euheterodonta</taxon>
        <taxon>Imparidentia</taxon>
        <taxon>Neoheterodontei</taxon>
        <taxon>Myida</taxon>
        <taxon>Myoidea</taxon>
        <taxon>Myidae</taxon>
        <taxon>Mya</taxon>
    </lineage>
</organism>
<dbReference type="SMART" id="SM00353">
    <property type="entry name" value="HLH"/>
    <property type="match status" value="1"/>
</dbReference>
<evidence type="ECO:0000256" key="4">
    <source>
        <dbReference type="ARBA" id="ARBA00023242"/>
    </source>
</evidence>
<evidence type="ECO:0000259" key="7">
    <source>
        <dbReference type="PROSITE" id="PS51054"/>
    </source>
</evidence>
<keyword evidence="3" id="KW-0804">Transcription</keyword>
<evidence type="ECO:0000256" key="5">
    <source>
        <dbReference type="SAM" id="MobiDB-lite"/>
    </source>
</evidence>
<dbReference type="InterPro" id="IPR003650">
    <property type="entry name" value="Orange_dom"/>
</dbReference>
<dbReference type="PROSITE" id="PS50888">
    <property type="entry name" value="BHLH"/>
    <property type="match status" value="1"/>
</dbReference>
<evidence type="ECO:0000256" key="1">
    <source>
        <dbReference type="ARBA" id="ARBA00004123"/>
    </source>
</evidence>
<dbReference type="SMART" id="SM00511">
    <property type="entry name" value="ORANGE"/>
    <property type="match status" value="1"/>
</dbReference>
<keyword evidence="4" id="KW-0539">Nucleus</keyword>
<accession>A0ABY7F6E2</accession>
<feature type="domain" description="Orange" evidence="7">
    <location>
        <begin position="111"/>
        <end position="143"/>
    </location>
</feature>
<dbReference type="Proteomes" id="UP001164746">
    <property type="component" value="Chromosome 10"/>
</dbReference>
<dbReference type="Gene3D" id="4.10.280.10">
    <property type="entry name" value="Helix-loop-helix DNA-binding domain"/>
    <property type="match status" value="1"/>
</dbReference>
<dbReference type="SUPFAM" id="SSF47459">
    <property type="entry name" value="HLH, helix-loop-helix DNA-binding domain"/>
    <property type="match status" value="1"/>
</dbReference>
<feature type="domain" description="BHLH" evidence="6">
    <location>
        <begin position="32"/>
        <end position="87"/>
    </location>
</feature>
<evidence type="ECO:0000256" key="3">
    <source>
        <dbReference type="ARBA" id="ARBA00023163"/>
    </source>
</evidence>
<dbReference type="PROSITE" id="PS51054">
    <property type="entry name" value="ORANGE"/>
    <property type="match status" value="1"/>
</dbReference>
<sequence length="312" mass="34739">MKRSLSTSDDDDDVFDERLKSGSPSQSCQITDRKKRRGVIEKRRRDRINNSLSELRRLVPSAFEKQGSAKLEKAEILQMTVDHLKMLHSKGVNGYNFPDPHNLALDYRGIGFRECLAEVARYLMTVEGMDLQDPLRLRLLSHLQCFATQRISSVKSSFQNSTWNSLNSMSSHSAMNSLSSNQYNGNMASTMTSMLQSQHSSQSDQHAMSSHDSLPGVASVSFSDARISQSDNSLHNPMRIPLQPPPMGSHSNMTSNTGQSSLLNQQISQFPMLNMNAMMSPNTAQSYNAAAGNLNQLGSVKPYRPWGSEIAY</sequence>
<dbReference type="SUPFAM" id="SSF158457">
    <property type="entry name" value="Orange domain-like"/>
    <property type="match status" value="1"/>
</dbReference>
<dbReference type="PANTHER" id="PTHR10985">
    <property type="entry name" value="BASIC HELIX-LOOP-HELIX TRANSCRIPTION FACTOR, HES-RELATED"/>
    <property type="match status" value="1"/>
</dbReference>
<dbReference type="Pfam" id="PF00010">
    <property type="entry name" value="HLH"/>
    <property type="match status" value="1"/>
</dbReference>
<comment type="subcellular location">
    <subcellularLocation>
        <location evidence="1">Nucleus</location>
    </subcellularLocation>
</comment>
<name>A0ABY7F6E2_MYAAR</name>
<dbReference type="InterPro" id="IPR036638">
    <property type="entry name" value="HLH_DNA-bd_sf"/>
</dbReference>